<organism evidence="7 8">
    <name type="scientific">phage Lak_Megaphage_RVC_JS4_GC31</name>
    <dbReference type="NCBI Taxonomy" id="3109228"/>
    <lineage>
        <taxon>Viruses</taxon>
        <taxon>Duplodnaviria</taxon>
        <taxon>Heunggongvirae</taxon>
        <taxon>Uroviricota</taxon>
        <taxon>Caudoviricetes</taxon>
        <taxon>Caudoviricetes code 15 clade</taxon>
    </lineage>
</organism>
<name>A0ABZ0Z3V5_9CAUD</name>
<proteinExistence type="inferred from homology"/>
<feature type="domain" description="Cas12f1-like TNB" evidence="6">
    <location>
        <begin position="301"/>
        <end position="372"/>
    </location>
</feature>
<dbReference type="Pfam" id="PF07282">
    <property type="entry name" value="Cas12f1-like_TNB"/>
    <property type="match status" value="1"/>
</dbReference>
<evidence type="ECO:0000256" key="4">
    <source>
        <dbReference type="ARBA" id="ARBA00023172"/>
    </source>
</evidence>
<comment type="similarity">
    <text evidence="1">In the C-terminal section; belongs to the transposase 35 family.</text>
</comment>
<accession>A0ABZ0Z3V5</accession>
<dbReference type="NCBIfam" id="TIGR01766">
    <property type="entry name" value="IS200/IS605 family accessory protein TnpB-like domain"/>
    <property type="match status" value="1"/>
</dbReference>
<feature type="domain" description="Probable transposase IS891/IS1136/IS1341" evidence="5">
    <location>
        <begin position="164"/>
        <end position="281"/>
    </location>
</feature>
<evidence type="ECO:0000256" key="2">
    <source>
        <dbReference type="ARBA" id="ARBA00022578"/>
    </source>
</evidence>
<keyword evidence="4" id="KW-0233">DNA recombination</keyword>
<evidence type="ECO:0000313" key="7">
    <source>
        <dbReference type="EMBL" id="WQJ52840.1"/>
    </source>
</evidence>
<dbReference type="Pfam" id="PF01385">
    <property type="entry name" value="OrfB_IS605"/>
    <property type="match status" value="1"/>
</dbReference>
<evidence type="ECO:0000259" key="6">
    <source>
        <dbReference type="Pfam" id="PF07282"/>
    </source>
</evidence>
<evidence type="ECO:0000259" key="5">
    <source>
        <dbReference type="Pfam" id="PF01385"/>
    </source>
</evidence>
<keyword evidence="3" id="KW-0238">DNA-binding</keyword>
<sequence length="401" mass="47201">MILAERHIIKQNNKHYKELDNLCFLSKNLYNSALYSIRQYYFQNKKYLNKFQLINEFTKNNQVDYIQLPRKVSQQVIYQVDQNFKSFFNSLKSNNIKHKVSLPKYLNKQGRYCLVYTNQAVSYKQLKNNVLQLSGLKTFTLKIKHNAVKQVRISHKGYYIVIEVLYEEKEIPIKENNNRYASIDLGINNLATVASNIITPIIINGRPLKSINNFYNKKLALYKSQQDNNKHTKDFNKNNIYKLTLKRNNKIKDYLHKSSKYIVNHLVSNNINTLIIGLNKNWKQETNIGKRNNQNFVQIPHSYFINLLKYKCQLKGITVIIREESYTSKCSFIDKEEICNHCNYLGTRLKRGLFKTNNGLLINADINGSLNILRKEVSNAFTDERYEIQVYSMPSVFTVKL</sequence>
<dbReference type="NCBIfam" id="NF040570">
    <property type="entry name" value="guided_TnpB"/>
    <property type="match status" value="1"/>
</dbReference>
<protein>
    <submittedName>
        <fullName evidence="7">Transposase</fullName>
    </submittedName>
</protein>
<dbReference type="Proteomes" id="UP001349343">
    <property type="component" value="Segment"/>
</dbReference>
<evidence type="ECO:0000256" key="3">
    <source>
        <dbReference type="ARBA" id="ARBA00023125"/>
    </source>
</evidence>
<evidence type="ECO:0000313" key="8">
    <source>
        <dbReference type="Proteomes" id="UP001349343"/>
    </source>
</evidence>
<evidence type="ECO:0000256" key="1">
    <source>
        <dbReference type="ARBA" id="ARBA00008761"/>
    </source>
</evidence>
<keyword evidence="8" id="KW-1185">Reference proteome</keyword>
<dbReference type="EMBL" id="OR769222">
    <property type="protein sequence ID" value="WQJ52840.1"/>
    <property type="molecule type" value="Genomic_DNA"/>
</dbReference>
<dbReference type="InterPro" id="IPR001959">
    <property type="entry name" value="Transposase"/>
</dbReference>
<keyword evidence="2" id="KW-0815">Transposition</keyword>
<dbReference type="InterPro" id="IPR010095">
    <property type="entry name" value="Cas12f1-like_TNB"/>
</dbReference>
<reference evidence="7 8" key="1">
    <citation type="submission" date="2023-11" db="EMBL/GenBank/DDBJ databases">
        <authorList>
            <person name="Cook R."/>
            <person name="Crisci M."/>
            <person name="Pye H."/>
            <person name="Adriaenssens E."/>
            <person name="Santini J."/>
        </authorList>
    </citation>
    <scope>NUCLEOTIDE SEQUENCE [LARGE SCALE GENOMIC DNA]</scope>
    <source>
        <strain evidence="7">Lak_Megaphage_RVC_JS4_GC31</strain>
    </source>
</reference>